<feature type="chain" id="PRO_5016296355" evidence="1">
    <location>
        <begin position="18"/>
        <end position="353"/>
    </location>
</feature>
<keyword evidence="3" id="KW-1185">Reference proteome</keyword>
<feature type="signal peptide" evidence="1">
    <location>
        <begin position="1"/>
        <end position="17"/>
    </location>
</feature>
<organism evidence="2 3">
    <name type="scientific">Aspergillus ellipticus CBS 707.79</name>
    <dbReference type="NCBI Taxonomy" id="1448320"/>
    <lineage>
        <taxon>Eukaryota</taxon>
        <taxon>Fungi</taxon>
        <taxon>Dikarya</taxon>
        <taxon>Ascomycota</taxon>
        <taxon>Pezizomycotina</taxon>
        <taxon>Eurotiomycetes</taxon>
        <taxon>Eurotiomycetidae</taxon>
        <taxon>Eurotiales</taxon>
        <taxon>Aspergillaceae</taxon>
        <taxon>Aspergillus</taxon>
        <taxon>Aspergillus subgen. Circumdati</taxon>
    </lineage>
</organism>
<dbReference type="EMBL" id="KZ825816">
    <property type="protein sequence ID" value="PYH98027.1"/>
    <property type="molecule type" value="Genomic_DNA"/>
</dbReference>
<dbReference type="VEuPathDB" id="FungiDB:BO71DRAFT_416638"/>
<keyword evidence="1" id="KW-0732">Signal</keyword>
<dbReference type="Proteomes" id="UP000247810">
    <property type="component" value="Unassembled WGS sequence"/>
</dbReference>
<proteinExistence type="predicted"/>
<sequence>MKFPTCLALFLLPCTLAAPALHPHTVPPLPDGMPNPDAEQLQQIQHRAHGSLPNSPLPSTISDKGITNLQLIAFNELFEVAFFNELLLNVTLNIPGYMILNKIDRAFAIETLTAILAQEEVHALTANNALKHFNKDPIEPCNYTFPVSTFQDAIALAATFTDVVLGTLQDVIVRFAANKDVELMRVIAATIGNEGEQQGWFRLLQDKIPSESPTLTTTDVNFAFTAVQNFILPGTCPNIKNINLKTFPGLHIVTTPGARTQKILVSFSVKDHNVPGELWLTYINQLNVPVVVPLEVVEVGKEDVVVAKALWPYDEHLLNGLTIAVVTGSGGPFGDVNAVEQATLFGPGLIILN</sequence>
<evidence type="ECO:0000256" key="1">
    <source>
        <dbReference type="SAM" id="SignalP"/>
    </source>
</evidence>
<protein>
    <submittedName>
        <fullName evidence="2">LsdA family protein</fullName>
    </submittedName>
</protein>
<accession>A0A319DV40</accession>
<gene>
    <name evidence="2" type="ORF">BO71DRAFT_416638</name>
</gene>
<dbReference type="STRING" id="1448320.A0A319DV40"/>
<dbReference type="Pfam" id="PF13668">
    <property type="entry name" value="Ferritin_2"/>
    <property type="match status" value="1"/>
</dbReference>
<dbReference type="AlphaFoldDB" id="A0A319DV40"/>
<evidence type="ECO:0000313" key="3">
    <source>
        <dbReference type="Proteomes" id="UP000247810"/>
    </source>
</evidence>
<dbReference type="OrthoDB" id="5293813at2759"/>
<evidence type="ECO:0000313" key="2">
    <source>
        <dbReference type="EMBL" id="PYH98027.1"/>
    </source>
</evidence>
<name>A0A319DV40_9EURO</name>
<reference evidence="2 3" key="1">
    <citation type="submission" date="2018-02" db="EMBL/GenBank/DDBJ databases">
        <title>The genomes of Aspergillus section Nigri reveals drivers in fungal speciation.</title>
        <authorList>
            <consortium name="DOE Joint Genome Institute"/>
            <person name="Vesth T.C."/>
            <person name="Nybo J."/>
            <person name="Theobald S."/>
            <person name="Brandl J."/>
            <person name="Frisvad J.C."/>
            <person name="Nielsen K.F."/>
            <person name="Lyhne E.K."/>
            <person name="Kogle M.E."/>
            <person name="Kuo A."/>
            <person name="Riley R."/>
            <person name="Clum A."/>
            <person name="Nolan M."/>
            <person name="Lipzen A."/>
            <person name="Salamov A."/>
            <person name="Henrissat B."/>
            <person name="Wiebenga A."/>
            <person name="De vries R.P."/>
            <person name="Grigoriev I.V."/>
            <person name="Mortensen U.H."/>
            <person name="Andersen M.R."/>
            <person name="Baker S.E."/>
        </authorList>
    </citation>
    <scope>NUCLEOTIDE SEQUENCE [LARGE SCALE GENOMIC DNA]</scope>
    <source>
        <strain evidence="2 3">CBS 707.79</strain>
    </source>
</reference>